<feature type="domain" description="TehB/YeaR-like" evidence="1">
    <location>
        <begin position="10"/>
        <end position="84"/>
    </location>
</feature>
<protein>
    <recommendedName>
        <fullName evidence="1">TehB/YeaR-like domain-containing protein</fullName>
    </recommendedName>
</protein>
<organism evidence="2 3">
    <name type="scientific">Hyella patelloides LEGE 07179</name>
    <dbReference type="NCBI Taxonomy" id="945734"/>
    <lineage>
        <taxon>Bacteria</taxon>
        <taxon>Bacillati</taxon>
        <taxon>Cyanobacteriota</taxon>
        <taxon>Cyanophyceae</taxon>
        <taxon>Pleurocapsales</taxon>
        <taxon>Hyellaceae</taxon>
        <taxon>Hyella</taxon>
    </lineage>
</organism>
<sequence length="92" mass="10598">MPLNLTAYQKTPVFTQETIPKVLLHRHTTKEGSWGKISIISGQLCYRILTDPPEEYWLTPDSPGIVEPQVPHQVESLDPVEFYVEFYHEAES</sequence>
<dbReference type="Gene3D" id="2.60.120.10">
    <property type="entry name" value="Jelly Rolls"/>
    <property type="match status" value="1"/>
</dbReference>
<dbReference type="EMBL" id="CAACVJ010000159">
    <property type="protein sequence ID" value="VEP14118.1"/>
    <property type="molecule type" value="Genomic_DNA"/>
</dbReference>
<dbReference type="AlphaFoldDB" id="A0A563VRN7"/>
<dbReference type="InterPro" id="IPR014710">
    <property type="entry name" value="RmlC-like_jellyroll"/>
</dbReference>
<dbReference type="Pfam" id="PF09313">
    <property type="entry name" value="TehB-like"/>
    <property type="match status" value="1"/>
</dbReference>
<name>A0A563VRN7_9CYAN</name>
<dbReference type="InterPro" id="IPR015392">
    <property type="entry name" value="TehB/YeaR-like_dom"/>
</dbReference>
<keyword evidence="3" id="KW-1185">Reference proteome</keyword>
<evidence type="ECO:0000313" key="3">
    <source>
        <dbReference type="Proteomes" id="UP000320055"/>
    </source>
</evidence>
<reference evidence="2 3" key="1">
    <citation type="submission" date="2019-01" db="EMBL/GenBank/DDBJ databases">
        <authorList>
            <person name="Brito A."/>
        </authorList>
    </citation>
    <scope>NUCLEOTIDE SEQUENCE [LARGE SCALE GENOMIC DNA]</scope>
    <source>
        <strain evidence="2">1</strain>
    </source>
</reference>
<gene>
    <name evidence="2" type="ORF">H1P_2410008</name>
</gene>
<evidence type="ECO:0000313" key="2">
    <source>
        <dbReference type="EMBL" id="VEP14118.1"/>
    </source>
</evidence>
<evidence type="ECO:0000259" key="1">
    <source>
        <dbReference type="Pfam" id="PF09313"/>
    </source>
</evidence>
<proteinExistence type="predicted"/>
<dbReference type="Proteomes" id="UP000320055">
    <property type="component" value="Unassembled WGS sequence"/>
</dbReference>
<dbReference type="SUPFAM" id="SSF51197">
    <property type="entry name" value="Clavaminate synthase-like"/>
    <property type="match status" value="1"/>
</dbReference>
<accession>A0A563VRN7</accession>